<accession>A0A0C1ZIN7</accession>
<evidence type="ECO:0000313" key="1">
    <source>
        <dbReference type="EMBL" id="KIF53091.1"/>
    </source>
</evidence>
<dbReference type="PATRIC" id="fig|1229493.5.peg.902"/>
<dbReference type="AlphaFoldDB" id="A0A0C1ZIN7"/>
<dbReference type="EMBL" id="JPRD01000015">
    <property type="protein sequence ID" value="KIF53091.1"/>
    <property type="molecule type" value="Genomic_DNA"/>
</dbReference>
<gene>
    <name evidence="1" type="ORF">H735_09095</name>
</gene>
<comment type="caution">
    <text evidence="1">The sequence shown here is derived from an EMBL/GenBank/DDBJ whole genome shotgun (WGS) entry which is preliminary data.</text>
</comment>
<dbReference type="Proteomes" id="UP000031586">
    <property type="component" value="Unassembled WGS sequence"/>
</dbReference>
<name>A0A0C1ZIN7_9VIBR</name>
<sequence length="327" mass="36944">MENPHPIYPSQTNTFKNRAEEFARNIAQVTDTKIISAFKRNDWLSQALGYKGHTDLLKSAEFRKQADSNEPLIIFASKELRLGIVSKFAQKAKLNFEQVNEAAKSVAEHETILSNISCDLPINTVNEISSCPICDGQIVNPKGQWFCVECMADQETLDTLKRGYGKRVYRLINDEGFTFPRTKEQAMQIALDLTYQERPRLRDNKKLAQSVSSTLANELELATGLRQVPAVTVYLSGLDQHRHKSIIRHKAFKAMQSEAQRGNIKLLIIEDTSNLTEAILTIDGFGINIIPEVKTKCTDLSAAFRAVIPGPTLVVQERWNQYEFSRI</sequence>
<reference evidence="1 2" key="1">
    <citation type="submission" date="2014-07" db="EMBL/GenBank/DDBJ databases">
        <title>Unique and conserved regions in Vibrio harveyi and related species in comparison with the shrimp pathogen Vibrio harveyi CAIM 1792.</title>
        <authorList>
            <person name="Espinoza-Valles I."/>
            <person name="Vora G."/>
            <person name="Leekitcharoenphon P."/>
            <person name="Ussery D."/>
            <person name="Hoj L."/>
            <person name="Gomez-Gil B."/>
        </authorList>
    </citation>
    <scope>NUCLEOTIDE SEQUENCE [LARGE SCALE GENOMIC DNA]</scope>
    <source>
        <strain evidence="2">CAIM 1854 / LMG 25443</strain>
    </source>
</reference>
<organism evidence="1 2">
    <name type="scientific">Vibrio owensii CAIM 1854 = LMG 25443</name>
    <dbReference type="NCBI Taxonomy" id="1229493"/>
    <lineage>
        <taxon>Bacteria</taxon>
        <taxon>Pseudomonadati</taxon>
        <taxon>Pseudomonadota</taxon>
        <taxon>Gammaproteobacteria</taxon>
        <taxon>Vibrionales</taxon>
        <taxon>Vibrionaceae</taxon>
        <taxon>Vibrio</taxon>
    </lineage>
</organism>
<dbReference type="RefSeq" id="WP_020194262.1">
    <property type="nucleotide sequence ID" value="NZ_BAOH01000005.1"/>
</dbReference>
<protein>
    <submittedName>
        <fullName evidence="1">Uncharacterized protein</fullName>
    </submittedName>
</protein>
<evidence type="ECO:0000313" key="2">
    <source>
        <dbReference type="Proteomes" id="UP000031586"/>
    </source>
</evidence>
<proteinExistence type="predicted"/>